<evidence type="ECO:0000313" key="2">
    <source>
        <dbReference type="Ensembl" id="ENSCINP00000032108.1"/>
    </source>
</evidence>
<keyword evidence="1" id="KW-0472">Membrane</keyword>
<accession>H2XR24</accession>
<dbReference type="Proteomes" id="UP000008144">
    <property type="component" value="Chromosome 7"/>
</dbReference>
<proteinExistence type="predicted"/>
<dbReference type="AlphaFoldDB" id="H2XR24"/>
<evidence type="ECO:0000313" key="3">
    <source>
        <dbReference type="Proteomes" id="UP000008144"/>
    </source>
</evidence>
<reference evidence="2" key="4">
    <citation type="submission" date="2025-09" db="UniProtKB">
        <authorList>
            <consortium name="Ensembl"/>
        </authorList>
    </citation>
    <scope>IDENTIFICATION</scope>
</reference>
<dbReference type="Ensembl" id="ENSCINT00000036440.1">
    <property type="protein sequence ID" value="ENSCINP00000032108.1"/>
    <property type="gene ID" value="ENSCING00000020098.1"/>
</dbReference>
<keyword evidence="1" id="KW-0812">Transmembrane</keyword>
<keyword evidence="3" id="KW-1185">Reference proteome</keyword>
<dbReference type="EMBL" id="EAAA01002531">
    <property type="status" value="NOT_ANNOTATED_CDS"/>
    <property type="molecule type" value="Genomic_DNA"/>
</dbReference>
<reference evidence="3" key="1">
    <citation type="journal article" date="2002" name="Science">
        <title>The draft genome of Ciona intestinalis: insights into chordate and vertebrate origins.</title>
        <authorList>
            <person name="Dehal P."/>
            <person name="Satou Y."/>
            <person name="Campbell R.K."/>
            <person name="Chapman J."/>
            <person name="Degnan B."/>
            <person name="De Tomaso A."/>
            <person name="Davidson B."/>
            <person name="Di Gregorio A."/>
            <person name="Gelpke M."/>
            <person name="Goodstein D.M."/>
            <person name="Harafuji N."/>
            <person name="Hastings K.E."/>
            <person name="Ho I."/>
            <person name="Hotta K."/>
            <person name="Huang W."/>
            <person name="Kawashima T."/>
            <person name="Lemaire P."/>
            <person name="Martinez D."/>
            <person name="Meinertzhagen I.A."/>
            <person name="Necula S."/>
            <person name="Nonaka M."/>
            <person name="Putnam N."/>
            <person name="Rash S."/>
            <person name="Saiga H."/>
            <person name="Satake M."/>
            <person name="Terry A."/>
            <person name="Yamada L."/>
            <person name="Wang H.G."/>
            <person name="Awazu S."/>
            <person name="Azumi K."/>
            <person name="Boore J."/>
            <person name="Branno M."/>
            <person name="Chin-Bow S."/>
            <person name="DeSantis R."/>
            <person name="Doyle S."/>
            <person name="Francino P."/>
            <person name="Keys D.N."/>
            <person name="Haga S."/>
            <person name="Hayashi H."/>
            <person name="Hino K."/>
            <person name="Imai K.S."/>
            <person name="Inaba K."/>
            <person name="Kano S."/>
            <person name="Kobayashi K."/>
            <person name="Kobayashi M."/>
            <person name="Lee B.I."/>
            <person name="Makabe K.W."/>
            <person name="Manohar C."/>
            <person name="Matassi G."/>
            <person name="Medina M."/>
            <person name="Mochizuki Y."/>
            <person name="Mount S."/>
            <person name="Morishita T."/>
            <person name="Miura S."/>
            <person name="Nakayama A."/>
            <person name="Nishizaka S."/>
            <person name="Nomoto H."/>
            <person name="Ohta F."/>
            <person name="Oishi K."/>
            <person name="Rigoutsos I."/>
            <person name="Sano M."/>
            <person name="Sasaki A."/>
            <person name="Sasakura Y."/>
            <person name="Shoguchi E."/>
            <person name="Shin-i T."/>
            <person name="Spagnuolo A."/>
            <person name="Stainier D."/>
            <person name="Suzuki M.M."/>
            <person name="Tassy O."/>
            <person name="Takatori N."/>
            <person name="Tokuoka M."/>
            <person name="Yagi K."/>
            <person name="Yoshizaki F."/>
            <person name="Wada S."/>
            <person name="Zhang C."/>
            <person name="Hyatt P.D."/>
            <person name="Larimer F."/>
            <person name="Detter C."/>
            <person name="Doggett N."/>
            <person name="Glavina T."/>
            <person name="Hawkins T."/>
            <person name="Richardson P."/>
            <person name="Lucas S."/>
            <person name="Kohara Y."/>
            <person name="Levine M."/>
            <person name="Satoh N."/>
            <person name="Rokhsar D.S."/>
        </authorList>
    </citation>
    <scope>NUCLEOTIDE SEQUENCE [LARGE SCALE GENOMIC DNA]</scope>
</reference>
<reference evidence="2" key="2">
    <citation type="journal article" date="2008" name="Genome Biol.">
        <title>Improved genome assembly and evidence-based global gene model set for the chordate Ciona intestinalis: new insight into intron and operon populations.</title>
        <authorList>
            <person name="Satou Y."/>
            <person name="Mineta K."/>
            <person name="Ogasawara M."/>
            <person name="Sasakura Y."/>
            <person name="Shoguchi E."/>
            <person name="Ueno K."/>
            <person name="Yamada L."/>
            <person name="Matsumoto J."/>
            <person name="Wasserscheid J."/>
            <person name="Dewar K."/>
            <person name="Wiley G.B."/>
            <person name="Macmil S.L."/>
            <person name="Roe B.A."/>
            <person name="Zeller R.W."/>
            <person name="Hastings K.E."/>
            <person name="Lemaire P."/>
            <person name="Lindquist E."/>
            <person name="Endo T."/>
            <person name="Hotta K."/>
            <person name="Inaba K."/>
        </authorList>
    </citation>
    <scope>NUCLEOTIDE SEQUENCE [LARGE SCALE GENOMIC DNA]</scope>
    <source>
        <strain evidence="2">wild type</strain>
    </source>
</reference>
<organism evidence="2 3">
    <name type="scientific">Ciona intestinalis</name>
    <name type="common">Transparent sea squirt</name>
    <name type="synonym">Ascidia intestinalis</name>
    <dbReference type="NCBI Taxonomy" id="7719"/>
    <lineage>
        <taxon>Eukaryota</taxon>
        <taxon>Metazoa</taxon>
        <taxon>Chordata</taxon>
        <taxon>Tunicata</taxon>
        <taxon>Ascidiacea</taxon>
        <taxon>Phlebobranchia</taxon>
        <taxon>Cionidae</taxon>
        <taxon>Ciona</taxon>
    </lineage>
</organism>
<protein>
    <submittedName>
        <fullName evidence="2">Uncharacterized protein</fullName>
    </submittedName>
</protein>
<keyword evidence="1" id="KW-1133">Transmembrane helix</keyword>
<evidence type="ECO:0000256" key="1">
    <source>
        <dbReference type="SAM" id="Phobius"/>
    </source>
</evidence>
<dbReference type="HOGENOM" id="CLU_2183014_0_0_1"/>
<feature type="transmembrane region" description="Helical" evidence="1">
    <location>
        <begin position="36"/>
        <end position="58"/>
    </location>
</feature>
<name>H2XR24_CIOIN</name>
<sequence>MVSTPGASGDVAINFTSSVTMILTKLGLRWTTFSSFPFTASHTIIFFWSPLVISISLLKAKHLTTPICSFMVCKHTPNQLHISHRAIGRSRSDNFSVKPNTINIVCMSD</sequence>
<dbReference type="InParanoid" id="H2XR24"/>
<reference evidence="2" key="3">
    <citation type="submission" date="2025-08" db="UniProtKB">
        <authorList>
            <consortium name="Ensembl"/>
        </authorList>
    </citation>
    <scope>IDENTIFICATION</scope>
</reference>